<dbReference type="GO" id="GO:0004867">
    <property type="term" value="F:serine-type endopeptidase inhibitor activity"/>
    <property type="evidence" value="ECO:0007669"/>
    <property type="project" value="InterPro"/>
</dbReference>
<dbReference type="GO" id="GO:0005615">
    <property type="term" value="C:extracellular space"/>
    <property type="evidence" value="ECO:0007669"/>
    <property type="project" value="InterPro"/>
</dbReference>
<feature type="domain" description="Serpin" evidence="3">
    <location>
        <begin position="26"/>
        <end position="401"/>
    </location>
</feature>
<gene>
    <name evidence="4" type="ORF">MtrunA17_Chr7g0233731</name>
</gene>
<dbReference type="InterPro" id="IPR042185">
    <property type="entry name" value="Serpin_sf_2"/>
</dbReference>
<dbReference type="InterPro" id="IPR000215">
    <property type="entry name" value="Serpin_fam"/>
</dbReference>
<proteinExistence type="inferred from homology"/>
<evidence type="ECO:0000256" key="2">
    <source>
        <dbReference type="RuleBase" id="RU000411"/>
    </source>
</evidence>
<dbReference type="Pfam" id="PF00079">
    <property type="entry name" value="Serpin"/>
    <property type="match status" value="1"/>
</dbReference>
<comment type="caution">
    <text evidence="4">The sequence shown here is derived from an EMBL/GenBank/DDBJ whole genome shotgun (WGS) entry which is preliminary data.</text>
</comment>
<accession>A0A396GYV7</accession>
<dbReference type="SUPFAM" id="SSF56574">
    <property type="entry name" value="Serpins"/>
    <property type="match status" value="2"/>
</dbReference>
<protein>
    <submittedName>
        <fullName evidence="4">Putative Serpin family protein</fullName>
    </submittedName>
</protein>
<evidence type="ECO:0000313" key="4">
    <source>
        <dbReference type="EMBL" id="RHN45658.1"/>
    </source>
</evidence>
<evidence type="ECO:0000259" key="3">
    <source>
        <dbReference type="SMART" id="SM00093"/>
    </source>
</evidence>
<dbReference type="EMBL" id="PSQE01000007">
    <property type="protein sequence ID" value="RHN45658.1"/>
    <property type="molecule type" value="Genomic_DNA"/>
</dbReference>
<comment type="similarity">
    <text evidence="1 2">Belongs to the serpin family.</text>
</comment>
<dbReference type="Proteomes" id="UP000265566">
    <property type="component" value="Chromosome 7"/>
</dbReference>
<sequence>MLPQKRRTSEQNLIGKSLTNLTNVSLNITKHLLSNQKLNEKNVVFSPLSLNTVLIMITAGSEGPTQNQLLSFLQSESTGDLKSLCSQLVSSVLSDGAPAGGPCLSHVNGVWVEQSLPLQPSFKQLMTTDFKATLAAVDFINKADEVIKEVNLWANKETKGFINDLLPRGSVDSLTSLIFANALYFKGVWKRPFDTSKTKDYDFDLLNGKSVKVPFMTSKNNQFISSFDGFKVLGLPYKQGNDKRAFSIYFFLPDEKDGLSALIDKVASDSEFLEQKLPRNQVKVGKFMIPRFNISFEIEASELLNKLGLTLPFSKGGLTKMVDSPISQELSVTSIFQKSFIELNEEGTIAAATARGSTGGAAPFRLPPPPPIDFVADHPFLFLIREEFSGTILFVGKLVNEEGTKAAAVTVSVLCGCSRYSPPPPPPIDFVADHPFLFLIREEFSGTILFVGKVVNPLDG</sequence>
<dbReference type="Gene3D" id="3.30.497.10">
    <property type="entry name" value="Antithrombin, subunit I, domain 2"/>
    <property type="match status" value="2"/>
</dbReference>
<dbReference type="SMART" id="SM00093">
    <property type="entry name" value="SERPIN"/>
    <property type="match status" value="1"/>
</dbReference>
<dbReference type="InterPro" id="IPR036186">
    <property type="entry name" value="Serpin_sf"/>
</dbReference>
<dbReference type="CDD" id="cd02043">
    <property type="entry name" value="serpinP_plants"/>
    <property type="match status" value="1"/>
</dbReference>
<name>A0A396GYV7_MEDTR</name>
<dbReference type="PANTHER" id="PTHR11461">
    <property type="entry name" value="SERINE PROTEASE INHIBITOR, SERPIN"/>
    <property type="match status" value="1"/>
</dbReference>
<dbReference type="InterPro" id="IPR023795">
    <property type="entry name" value="Serpin_CS"/>
</dbReference>
<dbReference type="InterPro" id="IPR023796">
    <property type="entry name" value="Serpin_dom"/>
</dbReference>
<dbReference type="PROSITE" id="PS00284">
    <property type="entry name" value="SERPIN"/>
    <property type="match status" value="2"/>
</dbReference>
<dbReference type="Gene3D" id="2.30.39.10">
    <property type="entry name" value="Alpha-1-antitrypsin, domain 1"/>
    <property type="match status" value="1"/>
</dbReference>
<dbReference type="Gramene" id="rna40039">
    <property type="protein sequence ID" value="RHN45658.1"/>
    <property type="gene ID" value="gene40039"/>
</dbReference>
<dbReference type="InterPro" id="IPR042178">
    <property type="entry name" value="Serpin_sf_1"/>
</dbReference>
<evidence type="ECO:0000256" key="1">
    <source>
        <dbReference type="ARBA" id="ARBA00009500"/>
    </source>
</evidence>
<dbReference type="AlphaFoldDB" id="A0A396GYV7"/>
<organism evidence="4">
    <name type="scientific">Medicago truncatula</name>
    <name type="common">Barrel medic</name>
    <name type="synonym">Medicago tribuloides</name>
    <dbReference type="NCBI Taxonomy" id="3880"/>
    <lineage>
        <taxon>Eukaryota</taxon>
        <taxon>Viridiplantae</taxon>
        <taxon>Streptophyta</taxon>
        <taxon>Embryophyta</taxon>
        <taxon>Tracheophyta</taxon>
        <taxon>Spermatophyta</taxon>
        <taxon>Magnoliopsida</taxon>
        <taxon>eudicotyledons</taxon>
        <taxon>Gunneridae</taxon>
        <taxon>Pentapetalae</taxon>
        <taxon>rosids</taxon>
        <taxon>fabids</taxon>
        <taxon>Fabales</taxon>
        <taxon>Fabaceae</taxon>
        <taxon>Papilionoideae</taxon>
        <taxon>50 kb inversion clade</taxon>
        <taxon>NPAAA clade</taxon>
        <taxon>Hologalegina</taxon>
        <taxon>IRL clade</taxon>
        <taxon>Trifolieae</taxon>
        <taxon>Medicago</taxon>
    </lineage>
</organism>
<reference evidence="4" key="1">
    <citation type="journal article" date="2018" name="Nat. Plants">
        <title>Whole-genome landscape of Medicago truncatula symbiotic genes.</title>
        <authorList>
            <person name="Pecrix Y."/>
            <person name="Gamas P."/>
            <person name="Carrere S."/>
        </authorList>
    </citation>
    <scope>NUCLEOTIDE SEQUENCE</scope>
    <source>
        <tissue evidence="4">Leaves</tissue>
    </source>
</reference>
<dbReference type="PANTHER" id="PTHR11461:SF211">
    <property type="entry name" value="GH10112P-RELATED"/>
    <property type="match status" value="1"/>
</dbReference>